<evidence type="ECO:0000313" key="4">
    <source>
        <dbReference type="Proteomes" id="UP000464330"/>
    </source>
</evidence>
<accession>A0A2L1TX95</accession>
<evidence type="ECO:0000313" key="2">
    <source>
        <dbReference type="EMBL" id="QHZ50301.1"/>
    </source>
</evidence>
<name>A0A2L1TX95_9BACL</name>
<dbReference type="EMBL" id="CP019655">
    <property type="protein sequence ID" value="AVF25311.1"/>
    <property type="molecule type" value="Genomic_DNA"/>
</dbReference>
<evidence type="ECO:0000313" key="3">
    <source>
        <dbReference type="Proteomes" id="UP000239833"/>
    </source>
</evidence>
<reference evidence="3" key="1">
    <citation type="submission" date="2017-02" db="EMBL/GenBank/DDBJ databases">
        <title>Delineation of Paenibacillus larvae strains originating from foulbrood outbreaks.</title>
        <authorList>
            <person name="Beims H."/>
            <person name="Bunk B."/>
            <person name="Sproeer C."/>
            <person name="Mohr K.I."/>
            <person name="Pradella S."/>
            <person name="Guenther G."/>
            <person name="Rohde M."/>
            <person name="von der Ohe W."/>
            <person name="Steinert M."/>
        </authorList>
    </citation>
    <scope>NUCLEOTIDE SEQUENCE [LARGE SCALE GENOMIC DNA]</scope>
    <source>
        <strain evidence="3">Eric_III</strain>
    </source>
</reference>
<dbReference type="RefSeq" id="WP_023482424.1">
    <property type="nucleotide sequence ID" value="NZ_CP019651.1"/>
</dbReference>
<organism evidence="1 3">
    <name type="scientific">Paenibacillus larvae subsp. larvae</name>
    <dbReference type="NCBI Taxonomy" id="147375"/>
    <lineage>
        <taxon>Bacteria</taxon>
        <taxon>Bacillati</taxon>
        <taxon>Bacillota</taxon>
        <taxon>Bacilli</taxon>
        <taxon>Bacillales</taxon>
        <taxon>Paenibacillaceae</taxon>
        <taxon>Paenibacillus</taxon>
    </lineage>
</organism>
<accession>A0A6C0QPC2</accession>
<dbReference type="STRING" id="147375.BXP28_12890"/>
<gene>
    <name evidence="1" type="ORF">ERICIII_01107</name>
    <name evidence="2" type="ORF">ERICV_01128</name>
</gene>
<evidence type="ECO:0000313" key="1">
    <source>
        <dbReference type="EMBL" id="AVF25311.1"/>
    </source>
</evidence>
<dbReference type="EMBL" id="CP019717">
    <property type="protein sequence ID" value="QHZ50301.1"/>
    <property type="molecule type" value="Genomic_DNA"/>
</dbReference>
<dbReference type="Pfam" id="PF04245">
    <property type="entry name" value="NA37"/>
    <property type="match status" value="1"/>
</dbReference>
<proteinExistence type="predicted"/>
<protein>
    <submittedName>
        <fullName evidence="1">37-kD nucleoid-associated bacterial protein</fullName>
    </submittedName>
</protein>
<accession>A0A8B6WYI9</accession>
<dbReference type="AlphaFoldDB" id="A0A2L1TX95"/>
<sequence>MPNIEISKLIAHDLALDKASPKTYQQLMDLSQIPAEVLEFFSSHISNAVIAKQIKVCTFTHKDAAVFLGCLEISQDLADDHLFINNSTNMTQLLFNVMKASSSRSSGTLIFILYNDLDTGLPYLAILKMDPNKAIQIDRTNYKFVVQEDILPSVNERLHKCAFIKLSPTLWEDEFHLKVLDKQQVTGEVSKYFLLSFLESQALIDNKAMTELVSVNLAEYAIQEQIIRTQLEIVDFNAKVDRLLSKGNDVDLDRDLDNLFKTYIAGDADRVNKIDGFKQKLVQKRENVMFEFVAEKRPTIAMFADPDRLIKIQFPLQDMDTKVFLEYKKEEDGSVTTIIKIKGVELKEKFK</sequence>
<dbReference type="Proteomes" id="UP000239833">
    <property type="component" value="Chromosome"/>
</dbReference>
<reference evidence="1 4" key="2">
    <citation type="journal article" date="2020" name="Int. J. Med. Microbiol.">
        <title>Discovery of Paenibacillus larvae ERIC V: Phenotypic and genomic comparison to genotypes ERIC I-IV reveal different inventories of virulence factors which correlate with epidemiological prevalences of American Foulbrood.</title>
        <authorList>
            <person name="Beims H."/>
            <person name="Bunk B."/>
            <person name="Erler S."/>
            <person name="Mohr K.I."/>
            <person name="Sproer C."/>
            <person name="Pradella S."/>
            <person name="Gunther G."/>
            <person name="Rohde M."/>
            <person name="von der Ohe W."/>
            <person name="Steinert M."/>
        </authorList>
    </citation>
    <scope>NUCLEOTIDE SEQUENCE</scope>
    <source>
        <strain evidence="1">Eric_III</strain>
        <strain evidence="2">Eric_V</strain>
    </source>
</reference>
<dbReference type="Proteomes" id="UP000464330">
    <property type="component" value="Chromosome"/>
</dbReference>
<dbReference type="GeneID" id="64217913"/>
<dbReference type="GO" id="GO:0009295">
    <property type="term" value="C:nucleoid"/>
    <property type="evidence" value="ECO:0007669"/>
    <property type="project" value="InterPro"/>
</dbReference>
<dbReference type="InterPro" id="IPR007358">
    <property type="entry name" value="Nucleoid_associated_NdpA"/>
</dbReference>